<organism evidence="2 3">
    <name type="scientific">Oceanobacter antarcticus</name>
    <dbReference type="NCBI Taxonomy" id="3133425"/>
    <lineage>
        <taxon>Bacteria</taxon>
        <taxon>Pseudomonadati</taxon>
        <taxon>Pseudomonadota</taxon>
        <taxon>Gammaproteobacteria</taxon>
        <taxon>Oceanospirillales</taxon>
        <taxon>Oceanospirillaceae</taxon>
        <taxon>Oceanobacter</taxon>
    </lineage>
</organism>
<feature type="region of interest" description="Disordered" evidence="1">
    <location>
        <begin position="264"/>
        <end position="286"/>
    </location>
</feature>
<accession>A0ABW8NCX1</accession>
<comment type="caution">
    <text evidence="2">The sequence shown here is derived from an EMBL/GenBank/DDBJ whole genome shotgun (WGS) entry which is preliminary data.</text>
</comment>
<protein>
    <submittedName>
        <fullName evidence="2">DUF6502 family protein</fullName>
    </submittedName>
</protein>
<evidence type="ECO:0000313" key="3">
    <source>
        <dbReference type="Proteomes" id="UP001620597"/>
    </source>
</evidence>
<name>A0ABW8NCX1_9GAMM</name>
<keyword evidence="3" id="KW-1185">Reference proteome</keyword>
<proteinExistence type="predicted"/>
<dbReference type="Pfam" id="PF20112">
    <property type="entry name" value="DUF6502"/>
    <property type="match status" value="1"/>
</dbReference>
<dbReference type="Proteomes" id="UP001620597">
    <property type="component" value="Unassembled WGS sequence"/>
</dbReference>
<dbReference type="RefSeq" id="WP_416204385.1">
    <property type="nucleotide sequence ID" value="NZ_JBBKTX010000001.1"/>
</dbReference>
<evidence type="ECO:0000313" key="2">
    <source>
        <dbReference type="EMBL" id="MFK4750796.1"/>
    </source>
</evidence>
<feature type="compositionally biased region" description="Polar residues" evidence="1">
    <location>
        <begin position="267"/>
        <end position="286"/>
    </location>
</feature>
<dbReference type="InterPro" id="IPR045445">
    <property type="entry name" value="DUF6502"/>
</dbReference>
<dbReference type="EMBL" id="JBBKTX010000001">
    <property type="protein sequence ID" value="MFK4750796.1"/>
    <property type="molecule type" value="Genomic_DNA"/>
</dbReference>
<reference evidence="2 3" key="1">
    <citation type="submission" date="2024-03" db="EMBL/GenBank/DDBJ databases">
        <title>High-quality draft genome sequence of Oceanobacter sp. wDCs-4.</title>
        <authorList>
            <person name="Dong C."/>
        </authorList>
    </citation>
    <scope>NUCLEOTIDE SEQUENCE [LARGE SCALE GENOMIC DNA]</scope>
    <source>
        <strain evidence="3">wDCs-4</strain>
    </source>
</reference>
<sequence>MSQIERPSRLLTACAAVLRPLVRLLLRNQVTYTALLPLLKQLYVEVADQELTLDGKRQTESRLSLLTGIHRKEVKRLREDVIPTQQVPVNLSLGGQLVASWLATAGYHQDGQPQPIPRQSRQPGDVSFETLVETVGHQDIRPRAVLDEWQRLGIASVNGKDEVVLQTDAYVPRGNEEEKLYYWQRNLADHIQTASQNLDDTNPPRLERSVYYGQLSPAAVDELHHLYRERSMALLKQINERARQLKTRSPGNLRMNAGVYFACGEQPASSTNPNPASATHPQETDV</sequence>
<evidence type="ECO:0000256" key="1">
    <source>
        <dbReference type="SAM" id="MobiDB-lite"/>
    </source>
</evidence>
<gene>
    <name evidence="2" type="ORF">WG929_00100</name>
</gene>